<protein>
    <recommendedName>
        <fullName evidence="3">Cytochrome oxidase maturation protein Cbb3</fullName>
    </recommendedName>
</protein>
<dbReference type="PANTHER" id="PTHR41532">
    <property type="entry name" value="FIXS PROTEIN"/>
    <property type="match status" value="1"/>
</dbReference>
<keyword evidence="2" id="KW-1185">Reference proteome</keyword>
<dbReference type="RefSeq" id="WP_022969182.1">
    <property type="nucleotide sequence ID" value="NZ_ATVD01000002.1"/>
</dbReference>
<dbReference type="STRING" id="1121015.GCA_000420545_01557"/>
<evidence type="ECO:0000313" key="2">
    <source>
        <dbReference type="Proteomes" id="UP000029385"/>
    </source>
</evidence>
<reference evidence="1 2" key="1">
    <citation type="submission" date="2013-09" db="EMBL/GenBank/DDBJ databases">
        <title>Genome sequencing of Arenimonas oryziterrae.</title>
        <authorList>
            <person name="Chen F."/>
            <person name="Wang G."/>
        </authorList>
    </citation>
    <scope>NUCLEOTIDE SEQUENCE [LARGE SCALE GENOMIC DNA]</scope>
    <source>
        <strain evidence="1 2">YC6267</strain>
    </source>
</reference>
<dbReference type="PATRIC" id="fig|1121015.4.peg.603"/>
<name>A0A091BL12_9GAMM</name>
<dbReference type="Proteomes" id="UP000029385">
    <property type="component" value="Unassembled WGS sequence"/>
</dbReference>
<dbReference type="EMBL" id="AVCI01000001">
    <property type="protein sequence ID" value="KFN45015.1"/>
    <property type="molecule type" value="Genomic_DNA"/>
</dbReference>
<dbReference type="Pfam" id="PF03597">
    <property type="entry name" value="FixS"/>
    <property type="match status" value="1"/>
</dbReference>
<organism evidence="1 2">
    <name type="scientific">Arenimonas oryziterrae DSM 21050 = YC6267</name>
    <dbReference type="NCBI Taxonomy" id="1121015"/>
    <lineage>
        <taxon>Bacteria</taxon>
        <taxon>Pseudomonadati</taxon>
        <taxon>Pseudomonadota</taxon>
        <taxon>Gammaproteobacteria</taxon>
        <taxon>Lysobacterales</taxon>
        <taxon>Lysobacteraceae</taxon>
        <taxon>Arenimonas</taxon>
    </lineage>
</organism>
<evidence type="ECO:0000313" key="1">
    <source>
        <dbReference type="EMBL" id="KFN45015.1"/>
    </source>
</evidence>
<dbReference type="NCBIfam" id="TIGR00847">
    <property type="entry name" value="ccoS"/>
    <property type="match status" value="1"/>
</dbReference>
<sequence>MNILLVLIPISLALLGLAIAAFFWAVRRDQFEDLDSAALDILRDDPAPPSNPPTDKPS</sequence>
<gene>
    <name evidence="1" type="ORF">N789_03060</name>
</gene>
<dbReference type="eggNOG" id="COG3197">
    <property type="taxonomic scope" value="Bacteria"/>
</dbReference>
<accession>A0A091BL12</accession>
<evidence type="ECO:0008006" key="3">
    <source>
        <dbReference type="Google" id="ProtNLM"/>
    </source>
</evidence>
<dbReference type="AlphaFoldDB" id="A0A091BL12"/>
<dbReference type="PANTHER" id="PTHR41532:SF1">
    <property type="entry name" value="FIXS PROTEIN"/>
    <property type="match status" value="1"/>
</dbReference>
<dbReference type="OrthoDB" id="9802763at2"/>
<comment type="caution">
    <text evidence="1">The sequence shown here is derived from an EMBL/GenBank/DDBJ whole genome shotgun (WGS) entry which is preliminary data.</text>
</comment>
<proteinExistence type="predicted"/>
<dbReference type="InterPro" id="IPR004714">
    <property type="entry name" value="Cyt_oxidase_maturation_cbb3"/>
</dbReference>